<organism evidence="1 2">
    <name type="scientific">Eutypa lata (strain UCR-EL1)</name>
    <name type="common">Grapevine dieback disease fungus</name>
    <name type="synonym">Eutypa armeniacae</name>
    <dbReference type="NCBI Taxonomy" id="1287681"/>
    <lineage>
        <taxon>Eukaryota</taxon>
        <taxon>Fungi</taxon>
        <taxon>Dikarya</taxon>
        <taxon>Ascomycota</taxon>
        <taxon>Pezizomycotina</taxon>
        <taxon>Sordariomycetes</taxon>
        <taxon>Xylariomycetidae</taxon>
        <taxon>Xylariales</taxon>
        <taxon>Diatrypaceae</taxon>
        <taxon>Eutypa</taxon>
    </lineage>
</organism>
<accession>M7T253</accession>
<keyword evidence="2" id="KW-1185">Reference proteome</keyword>
<gene>
    <name evidence="1" type="ORF">UCREL1_9136</name>
</gene>
<sequence length="196" mass="22899">MQIFCGQNGDYELNLDNPKVDHLVDVLIMEGLTLGLIEAHNMIPYRVSTASPRRPWDFTAGQLHVQCHAFASRLYKKRIVTDDMLMVQAMREAFEVVNPEENIHLTLVAVYSWLKRDHDHFVSRISGRRGKTTTYTGNSQNYSTGELYHAQGGLWTLDKARWNFWKDRFLELTQGRYKDSHKLRKAAQKMHRFEDV</sequence>
<name>M7T253_EUTLA</name>
<dbReference type="Pfam" id="PF12311">
    <property type="entry name" value="DUF3632"/>
    <property type="match status" value="1"/>
</dbReference>
<reference evidence="2" key="1">
    <citation type="journal article" date="2013" name="Genome Announc.">
        <title>Draft genome sequence of the grapevine dieback fungus Eutypa lata UCR-EL1.</title>
        <authorList>
            <person name="Blanco-Ulate B."/>
            <person name="Rolshausen P.E."/>
            <person name="Cantu D."/>
        </authorList>
    </citation>
    <scope>NUCLEOTIDE SEQUENCE [LARGE SCALE GENOMIC DNA]</scope>
    <source>
        <strain evidence="2">UCR-EL1</strain>
    </source>
</reference>
<proteinExistence type="predicted"/>
<evidence type="ECO:0000313" key="2">
    <source>
        <dbReference type="Proteomes" id="UP000012174"/>
    </source>
</evidence>
<dbReference type="Proteomes" id="UP000012174">
    <property type="component" value="Unassembled WGS sequence"/>
</dbReference>
<protein>
    <submittedName>
        <fullName evidence="1">Uncharacterized protein</fullName>
    </submittedName>
</protein>
<evidence type="ECO:0000313" key="1">
    <source>
        <dbReference type="EMBL" id="EMR63906.1"/>
    </source>
</evidence>
<dbReference type="InterPro" id="IPR022085">
    <property type="entry name" value="OpdG"/>
</dbReference>
<dbReference type="EMBL" id="KB707141">
    <property type="protein sequence ID" value="EMR63906.1"/>
    <property type="molecule type" value="Genomic_DNA"/>
</dbReference>
<dbReference type="HOGENOM" id="CLU_1390230_0_0_1"/>
<dbReference type="KEGG" id="ela:UCREL1_9136"/>
<dbReference type="OrthoDB" id="3350591at2759"/>
<dbReference type="AlphaFoldDB" id="M7T253"/>